<accession>A0A7Y8VQW3</accession>
<feature type="binding site" evidence="4">
    <location>
        <position position="499"/>
    </location>
    <ligand>
        <name>S-adenosyl-L-methionine</name>
        <dbReference type="ChEBI" id="CHEBI:59789"/>
    </ligand>
</feature>
<feature type="transmembrane region" description="Helical" evidence="5">
    <location>
        <begin position="153"/>
        <end position="175"/>
    </location>
</feature>
<protein>
    <recommendedName>
        <fullName evidence="4">Release factor glutamine methyltransferase</fullName>
        <shortName evidence="4">RF MTase</shortName>
        <ecNumber evidence="4">2.1.1.297</ecNumber>
    </recommendedName>
    <alternativeName>
        <fullName evidence="4">N5-glutamine methyltransferase PrmC</fullName>
    </alternativeName>
    <alternativeName>
        <fullName evidence="4">Protein-(glutamine-N5) MTase PrmC</fullName>
    </alternativeName>
    <alternativeName>
        <fullName evidence="4">Protein-glutamine N-methyltransferase PrmC</fullName>
    </alternativeName>
</protein>
<dbReference type="AlphaFoldDB" id="A0A7Y8VQW3"/>
<name>A0A7Y8VQW3_9FIRM</name>
<feature type="transmembrane region" description="Helical" evidence="5">
    <location>
        <begin position="222"/>
        <end position="240"/>
    </location>
</feature>
<dbReference type="InterPro" id="IPR040758">
    <property type="entry name" value="PrmC_N"/>
</dbReference>
<feature type="domain" description="Methyltransferase small" evidence="6">
    <location>
        <begin position="470"/>
        <end position="549"/>
    </location>
</feature>
<organism evidence="8 9">
    <name type="scientific">Mogibacterium timidum</name>
    <dbReference type="NCBI Taxonomy" id="35519"/>
    <lineage>
        <taxon>Bacteria</taxon>
        <taxon>Bacillati</taxon>
        <taxon>Bacillota</taxon>
        <taxon>Clostridia</taxon>
        <taxon>Peptostreptococcales</taxon>
        <taxon>Anaerovoracaceae</taxon>
        <taxon>Mogibacterium</taxon>
    </lineage>
</organism>
<keyword evidence="5" id="KW-1133">Transmembrane helix</keyword>
<feature type="binding site" evidence="4">
    <location>
        <position position="544"/>
    </location>
    <ligand>
        <name>S-adenosyl-L-methionine</name>
        <dbReference type="ChEBI" id="CHEBI:59789"/>
    </ligand>
</feature>
<comment type="catalytic activity">
    <reaction evidence="4">
        <text>L-glutaminyl-[peptide chain release factor] + S-adenosyl-L-methionine = N(5)-methyl-L-glutaminyl-[peptide chain release factor] + S-adenosyl-L-homocysteine + H(+)</text>
        <dbReference type="Rhea" id="RHEA:42896"/>
        <dbReference type="Rhea" id="RHEA-COMP:10271"/>
        <dbReference type="Rhea" id="RHEA-COMP:10272"/>
        <dbReference type="ChEBI" id="CHEBI:15378"/>
        <dbReference type="ChEBI" id="CHEBI:30011"/>
        <dbReference type="ChEBI" id="CHEBI:57856"/>
        <dbReference type="ChEBI" id="CHEBI:59789"/>
        <dbReference type="ChEBI" id="CHEBI:61891"/>
        <dbReference type="EC" id="2.1.1.297"/>
    </reaction>
</comment>
<evidence type="ECO:0000256" key="1">
    <source>
        <dbReference type="ARBA" id="ARBA00022603"/>
    </source>
</evidence>
<dbReference type="GO" id="GO:0032259">
    <property type="term" value="P:methylation"/>
    <property type="evidence" value="ECO:0007669"/>
    <property type="project" value="UniProtKB-KW"/>
</dbReference>
<dbReference type="PANTHER" id="PTHR42867:SF1">
    <property type="entry name" value="MEMBRANE PROTEIN-RELATED"/>
    <property type="match status" value="1"/>
</dbReference>
<feature type="binding site" evidence="4">
    <location>
        <begin position="544"/>
        <end position="547"/>
    </location>
    <ligand>
        <name>substrate</name>
    </ligand>
</feature>
<dbReference type="RefSeq" id="WP_009643403.1">
    <property type="nucleotide sequence ID" value="NZ_CAUTAN010000014.1"/>
</dbReference>
<dbReference type="InterPro" id="IPR029063">
    <property type="entry name" value="SAM-dependent_MTases_sf"/>
</dbReference>
<dbReference type="Proteomes" id="UP000526307">
    <property type="component" value="Unassembled WGS sequence"/>
</dbReference>
<evidence type="ECO:0000256" key="2">
    <source>
        <dbReference type="ARBA" id="ARBA00022679"/>
    </source>
</evidence>
<dbReference type="GO" id="GO:0003676">
    <property type="term" value="F:nucleic acid binding"/>
    <property type="evidence" value="ECO:0007669"/>
    <property type="project" value="InterPro"/>
</dbReference>
<evidence type="ECO:0000259" key="7">
    <source>
        <dbReference type="Pfam" id="PF17827"/>
    </source>
</evidence>
<dbReference type="Pfam" id="PF07136">
    <property type="entry name" value="DUF1385"/>
    <property type="match status" value="1"/>
</dbReference>
<dbReference type="NCBIfam" id="TIGR00536">
    <property type="entry name" value="hemK_fam"/>
    <property type="match status" value="1"/>
</dbReference>
<dbReference type="EMBL" id="JABXYR010000001">
    <property type="protein sequence ID" value="NWO22705.1"/>
    <property type="molecule type" value="Genomic_DNA"/>
</dbReference>
<dbReference type="Pfam" id="PF05175">
    <property type="entry name" value="MTS"/>
    <property type="match status" value="1"/>
</dbReference>
<keyword evidence="1 4" id="KW-0489">Methyltransferase</keyword>
<evidence type="ECO:0000313" key="9">
    <source>
        <dbReference type="Proteomes" id="UP000526307"/>
    </source>
</evidence>
<dbReference type="PANTHER" id="PTHR42867">
    <property type="entry name" value="MEMBRANE PROTEIN-RELATED"/>
    <property type="match status" value="1"/>
</dbReference>
<dbReference type="InterPro" id="IPR004556">
    <property type="entry name" value="HemK-like"/>
</dbReference>
<dbReference type="HAMAP" id="MF_02126">
    <property type="entry name" value="RF_methyltr_PrmC"/>
    <property type="match status" value="1"/>
</dbReference>
<gene>
    <name evidence="4 8" type="primary">prmC</name>
    <name evidence="8" type="ORF">HW270_01180</name>
</gene>
<keyword evidence="9" id="KW-1185">Reference proteome</keyword>
<dbReference type="InterPro" id="IPR007848">
    <property type="entry name" value="Small_mtfrase_dom"/>
</dbReference>
<dbReference type="Pfam" id="PF17827">
    <property type="entry name" value="PrmC_N"/>
    <property type="match status" value="1"/>
</dbReference>
<dbReference type="Gene3D" id="1.10.8.10">
    <property type="entry name" value="DNA helicase RuvA subunit, C-terminal domain"/>
    <property type="match status" value="1"/>
</dbReference>
<comment type="function">
    <text evidence="4">Methylates the class 1 translation termination release factors RF1/PrfA and RF2/PrfB on the glutamine residue of the universally conserved GGQ motif.</text>
</comment>
<keyword evidence="5" id="KW-0472">Membrane</keyword>
<sequence length="643" mass="71187">MDYSKIFIKDAKPTKIGGQAVMEGVMMRGEDKQALAVRLPNGDIRLEIEDMKGPSKVSKVPFVRGIVSFFSSLVYGMKTLMRSTRILEEAMPEDEGDSSKLEEWLDRKFGNRTAWNVMLTISVLISLLITIAVFVIFPTYSVNVLKHVTKNSILLNLAEGILRLLIFVLYVLLISKMNDVRRLFRYHGAEHKTIHCYENGLELTPENAKGFYTLHPRCGTSFVMFVLIISLILFSFLGWPNLVWRIASRLLLMPVIAGISYELLKWAGRSDNVVIKVLSWPGLMMQKLTTGEPDEDQLEVAIVSLRAVLGELEPGIISASGDTAGAEARDADGEAEAEESIFDALDNKRYDEDVAMVRNLVREGRKKLQVAGVSNPDGDADDIFCYVTGFTHNEIITRNTELLSESDMADYRERILERASGMPLQYITRVQEFMGLPFRVNENVLIPRLDTEVLVDQVLGIIGGMELEHPDVLDMCTGSGAIGVSIAHMVPDASVKMTDISEQALATAMKNAELNGVLERSSFALGNMFSALRSDEQFDIIVSNPPYIKSDIIETLAPEVKDHEPRLALDGGEDGLDAYKVIANNAAAHLKDGGVLALEIGYDQGEAVVFLLERTHYYKPAAIIKDLAGKNRVVVAEKPGIPS</sequence>
<proteinExistence type="inferred from homology"/>
<keyword evidence="5" id="KW-0812">Transmembrane</keyword>
<evidence type="ECO:0000256" key="5">
    <source>
        <dbReference type="SAM" id="Phobius"/>
    </source>
</evidence>
<keyword evidence="3 4" id="KW-0949">S-adenosyl-L-methionine</keyword>
<evidence type="ECO:0000256" key="4">
    <source>
        <dbReference type="HAMAP-Rule" id="MF_02126"/>
    </source>
</evidence>
<dbReference type="Gene3D" id="3.40.50.150">
    <property type="entry name" value="Vaccinia Virus protein VP39"/>
    <property type="match status" value="1"/>
</dbReference>
<feature type="transmembrane region" description="Helical" evidence="5">
    <location>
        <begin position="117"/>
        <end position="141"/>
    </location>
</feature>
<reference evidence="8 9" key="1">
    <citation type="submission" date="2020-06" db="EMBL/GenBank/DDBJ databases">
        <title>Mogibacterium timidum strain W9173 genomic sequence.</title>
        <authorList>
            <person name="Wade W.G."/>
            <person name="Johnston C.D."/>
            <person name="Chen T."/>
            <person name="Dewhirst F.E."/>
        </authorList>
    </citation>
    <scope>NUCLEOTIDE SEQUENCE [LARGE SCALE GENOMIC DNA]</scope>
    <source>
        <strain evidence="8 9">W9173</strain>
    </source>
</reference>
<comment type="similarity">
    <text evidence="4">Belongs to the protein N5-glutamine methyltransferase family. PrmC subfamily.</text>
</comment>
<evidence type="ECO:0000313" key="8">
    <source>
        <dbReference type="EMBL" id="NWO22705.1"/>
    </source>
</evidence>
<dbReference type="InterPro" id="IPR010787">
    <property type="entry name" value="DUF1385"/>
</dbReference>
<dbReference type="CDD" id="cd02440">
    <property type="entry name" value="AdoMet_MTases"/>
    <property type="match status" value="1"/>
</dbReference>
<dbReference type="GO" id="GO:0102559">
    <property type="term" value="F:peptide chain release factor N(5)-glutamine methyltransferase activity"/>
    <property type="evidence" value="ECO:0007669"/>
    <property type="project" value="UniProtKB-EC"/>
</dbReference>
<keyword evidence="2 4" id="KW-0808">Transferase</keyword>
<comment type="caution">
    <text evidence="4">Lacks conserved residue(s) required for the propagation of feature annotation.</text>
</comment>
<dbReference type="NCBIfam" id="TIGR03534">
    <property type="entry name" value="RF_mod_PrmC"/>
    <property type="match status" value="1"/>
</dbReference>
<comment type="caution">
    <text evidence="8">The sequence shown here is derived from an EMBL/GenBank/DDBJ whole genome shotgun (WGS) entry which is preliminary data.</text>
</comment>
<dbReference type="InterPro" id="IPR019874">
    <property type="entry name" value="RF_methyltr_PrmC"/>
</dbReference>
<dbReference type="InterPro" id="IPR002052">
    <property type="entry name" value="DNA_methylase_N6_adenine_CS"/>
</dbReference>
<evidence type="ECO:0000259" key="6">
    <source>
        <dbReference type="Pfam" id="PF05175"/>
    </source>
</evidence>
<dbReference type="PROSITE" id="PS00092">
    <property type="entry name" value="N6_MTASE"/>
    <property type="match status" value="1"/>
</dbReference>
<feature type="domain" description="Release factor glutamine methyltransferase N-terminal" evidence="7">
    <location>
        <begin position="360"/>
        <end position="428"/>
    </location>
</feature>
<evidence type="ECO:0000256" key="3">
    <source>
        <dbReference type="ARBA" id="ARBA00022691"/>
    </source>
</evidence>
<dbReference type="SUPFAM" id="SSF53335">
    <property type="entry name" value="S-adenosyl-L-methionine-dependent methyltransferases"/>
    <property type="match status" value="1"/>
</dbReference>
<dbReference type="EC" id="2.1.1.297" evidence="4"/>